<evidence type="ECO:0000313" key="3">
    <source>
        <dbReference type="Proteomes" id="UP000070572"/>
    </source>
</evidence>
<evidence type="ECO:0000256" key="1">
    <source>
        <dbReference type="SAM" id="SignalP"/>
    </source>
</evidence>
<protein>
    <submittedName>
        <fullName evidence="2">Uncharacterized protein</fullName>
    </submittedName>
</protein>
<name>A0AB34WYT6_9ACTO</name>
<keyword evidence="1" id="KW-0732">Signal</keyword>
<dbReference type="EMBL" id="LSDN01000017">
    <property type="protein sequence ID" value="KXB80264.1"/>
    <property type="molecule type" value="Genomic_DNA"/>
</dbReference>
<dbReference type="AlphaFoldDB" id="A0AB34WYT6"/>
<dbReference type="Proteomes" id="UP000070572">
    <property type="component" value="Unassembled WGS sequence"/>
</dbReference>
<feature type="chain" id="PRO_5044220253" evidence="1">
    <location>
        <begin position="21"/>
        <end position="422"/>
    </location>
</feature>
<comment type="caution">
    <text evidence="2">The sequence shown here is derived from an EMBL/GenBank/DDBJ whole genome shotgun (WGS) entry which is preliminary data.</text>
</comment>
<dbReference type="RefSeq" id="WP_060920596.1">
    <property type="nucleotide sequence ID" value="NZ_KQ960684.1"/>
</dbReference>
<accession>A0AB34WYT6</accession>
<gene>
    <name evidence="2" type="ORF">HMPREF1862_01376</name>
</gene>
<sequence length="422" mass="45257">MAKTKVGALLALLFSTALLAASFTCLTTPQARAAGKPTEEFKAKTPGIPASTIQTVSAFDLNDAKVVGGGAKVPDPVAPGATAITSPDGNFKLIQGTRMFVEYANKAAIKDTGGKYQLLPGSITLKWDDAAVDKTTGKPLDVQLTISGLNSRILDYGNKKTIFSRQEIESTRIMALINWPWPDASHKDDLHAPGKISPEKHYKEKRFSSLSTTSSALGSLNMFYNSSNFTINFLNKDGTVNPGRYNMVITDIDNAGFAGSPGKWYVSLNRTDRAQEHIKLLTPGDSLHVTKDTVLWTGKGNPKKEAWCTKSLSWYQTEGWALANIGSGSTIETGNNGGMNLFGQLDPLFSKITVTKKGDGLTPGKTFLTGTNVNFTYEVENVGVSKVSGIKVTDSKGVEVTCPKTVLQPKEKMTCTGEGVVS</sequence>
<feature type="signal peptide" evidence="1">
    <location>
        <begin position="1"/>
        <end position="20"/>
    </location>
</feature>
<reference evidence="2 3" key="1">
    <citation type="submission" date="2016-01" db="EMBL/GenBank/DDBJ databases">
        <authorList>
            <person name="Mitreva M."/>
            <person name="Pepin K.H."/>
            <person name="Mihindukulasuriya K.A."/>
            <person name="Fulton R."/>
            <person name="Fronick C."/>
            <person name="O'Laughlin M."/>
            <person name="Miner T."/>
            <person name="Herter B."/>
            <person name="Rosa B.A."/>
            <person name="Cordes M."/>
            <person name="Tomlinson C."/>
            <person name="Wollam A."/>
            <person name="Palsikar V.B."/>
            <person name="Mardis E.R."/>
            <person name="Wilson R.K."/>
        </authorList>
    </citation>
    <scope>NUCLEOTIDE SEQUENCE [LARGE SCALE GENOMIC DNA]</scope>
    <source>
        <strain evidence="2 3">DNF00696</strain>
    </source>
</reference>
<organism evidence="2 3">
    <name type="scientific">Varibaculum cambriense</name>
    <dbReference type="NCBI Taxonomy" id="184870"/>
    <lineage>
        <taxon>Bacteria</taxon>
        <taxon>Bacillati</taxon>
        <taxon>Actinomycetota</taxon>
        <taxon>Actinomycetes</taxon>
        <taxon>Actinomycetales</taxon>
        <taxon>Actinomycetaceae</taxon>
        <taxon>Varibaculum</taxon>
    </lineage>
</organism>
<proteinExistence type="predicted"/>
<evidence type="ECO:0000313" key="2">
    <source>
        <dbReference type="EMBL" id="KXB80264.1"/>
    </source>
</evidence>